<sequence length="326" mass="36931">MEMCYDEGNLPIMEMLEMCSDERNLLIMEMCYDELEMMDFEHFSVYDRLTMEKWTRIEIMAGKLWEKWQNGAASWAMQSAGSSTSSLPPLPAAGPPPILEELLGPGLQAVDVLTVTEILVSMTEILAVGGFLGALGFAVNVLGPRVALAQLLGLTATAPALGTPNQDQSRRTRRRSRWGPPQCYLCSRREVSHFFSCCQDLVCYDCASGRGPAMCRCTSRRRPVPHRPQYSPLPSRTVRLLQHPIWQIYNISDEPNFIVIRYFRPEDAAYSQETTGIRYTFHFFMEGAQWTRRISAWYTATPHAQVARIFLIEDSNPEGNNEAESL</sequence>
<evidence type="ECO:0000256" key="1">
    <source>
        <dbReference type="SAM" id="MobiDB-lite"/>
    </source>
</evidence>
<protein>
    <submittedName>
        <fullName evidence="2">Uncharacterized protein</fullName>
    </submittedName>
</protein>
<dbReference type="Proteomes" id="UP000823388">
    <property type="component" value="Chromosome 3N"/>
</dbReference>
<accession>A0A8T0UHV2</accession>
<feature type="region of interest" description="Disordered" evidence="1">
    <location>
        <begin position="160"/>
        <end position="179"/>
    </location>
</feature>
<evidence type="ECO:0000313" key="2">
    <source>
        <dbReference type="EMBL" id="KAG2622100.1"/>
    </source>
</evidence>
<name>A0A8T0UHV2_PANVG</name>
<proteinExistence type="predicted"/>
<evidence type="ECO:0000313" key="3">
    <source>
        <dbReference type="Proteomes" id="UP000823388"/>
    </source>
</evidence>
<dbReference type="EMBL" id="CM029042">
    <property type="protein sequence ID" value="KAG2622100.1"/>
    <property type="molecule type" value="Genomic_DNA"/>
</dbReference>
<reference evidence="2" key="1">
    <citation type="submission" date="2020-05" db="EMBL/GenBank/DDBJ databases">
        <title>WGS assembly of Panicum virgatum.</title>
        <authorList>
            <person name="Lovell J.T."/>
            <person name="Jenkins J."/>
            <person name="Shu S."/>
            <person name="Juenger T.E."/>
            <person name="Schmutz J."/>
        </authorList>
    </citation>
    <scope>NUCLEOTIDE SEQUENCE</scope>
    <source>
        <strain evidence="2">AP13</strain>
    </source>
</reference>
<dbReference type="AlphaFoldDB" id="A0A8T0UHV2"/>
<keyword evidence="3" id="KW-1185">Reference proteome</keyword>
<organism evidence="2 3">
    <name type="scientific">Panicum virgatum</name>
    <name type="common">Blackwell switchgrass</name>
    <dbReference type="NCBI Taxonomy" id="38727"/>
    <lineage>
        <taxon>Eukaryota</taxon>
        <taxon>Viridiplantae</taxon>
        <taxon>Streptophyta</taxon>
        <taxon>Embryophyta</taxon>
        <taxon>Tracheophyta</taxon>
        <taxon>Spermatophyta</taxon>
        <taxon>Magnoliopsida</taxon>
        <taxon>Liliopsida</taxon>
        <taxon>Poales</taxon>
        <taxon>Poaceae</taxon>
        <taxon>PACMAD clade</taxon>
        <taxon>Panicoideae</taxon>
        <taxon>Panicodae</taxon>
        <taxon>Paniceae</taxon>
        <taxon>Panicinae</taxon>
        <taxon>Panicum</taxon>
        <taxon>Panicum sect. Hiantes</taxon>
    </lineage>
</organism>
<gene>
    <name evidence="2" type="ORF">PVAP13_3NG288700</name>
</gene>
<comment type="caution">
    <text evidence="2">The sequence shown here is derived from an EMBL/GenBank/DDBJ whole genome shotgun (WGS) entry which is preliminary data.</text>
</comment>